<evidence type="ECO:0000256" key="1">
    <source>
        <dbReference type="SAM" id="MobiDB-lite"/>
    </source>
</evidence>
<dbReference type="EMBL" id="DF143914">
    <property type="protein sequence ID" value="GAA31703.2"/>
    <property type="molecule type" value="Genomic_DNA"/>
</dbReference>
<organism evidence="2 3">
    <name type="scientific">Clonorchis sinensis</name>
    <name type="common">Chinese liver fluke</name>
    <dbReference type="NCBI Taxonomy" id="79923"/>
    <lineage>
        <taxon>Eukaryota</taxon>
        <taxon>Metazoa</taxon>
        <taxon>Spiralia</taxon>
        <taxon>Lophotrochozoa</taxon>
        <taxon>Platyhelminthes</taxon>
        <taxon>Trematoda</taxon>
        <taxon>Digenea</taxon>
        <taxon>Opisthorchiida</taxon>
        <taxon>Opisthorchiata</taxon>
        <taxon>Opisthorchiidae</taxon>
        <taxon>Clonorchis</taxon>
    </lineage>
</organism>
<gene>
    <name evidence="2" type="ORF">CLF_104862</name>
</gene>
<proteinExistence type="predicted"/>
<feature type="region of interest" description="Disordered" evidence="1">
    <location>
        <begin position="46"/>
        <end position="74"/>
    </location>
</feature>
<dbReference type="AlphaFoldDB" id="H2KTM4"/>
<keyword evidence="3" id="KW-1185">Reference proteome</keyword>
<protein>
    <submittedName>
        <fullName evidence="2">Uncharacterized protein</fullName>
    </submittedName>
</protein>
<feature type="compositionally biased region" description="Basic and acidic residues" evidence="1">
    <location>
        <begin position="50"/>
        <end position="65"/>
    </location>
</feature>
<name>H2KTM4_CLOSI</name>
<dbReference type="Proteomes" id="UP000008909">
    <property type="component" value="Unassembled WGS sequence"/>
</dbReference>
<reference evidence="2" key="1">
    <citation type="journal article" date="2011" name="Genome Biol.">
        <title>The draft genome of the carcinogenic human liver fluke Clonorchis sinensis.</title>
        <authorList>
            <person name="Wang X."/>
            <person name="Chen W."/>
            <person name="Huang Y."/>
            <person name="Sun J."/>
            <person name="Men J."/>
            <person name="Liu H."/>
            <person name="Luo F."/>
            <person name="Guo L."/>
            <person name="Lv X."/>
            <person name="Deng C."/>
            <person name="Zhou C."/>
            <person name="Fan Y."/>
            <person name="Li X."/>
            <person name="Huang L."/>
            <person name="Hu Y."/>
            <person name="Liang C."/>
            <person name="Hu X."/>
            <person name="Xu J."/>
            <person name="Yu X."/>
        </authorList>
    </citation>
    <scope>NUCLEOTIDE SEQUENCE [LARGE SCALE GENOMIC DNA]</scope>
    <source>
        <strain evidence="2">Henan</strain>
    </source>
</reference>
<accession>H2KTM4</accession>
<evidence type="ECO:0000313" key="3">
    <source>
        <dbReference type="Proteomes" id="UP000008909"/>
    </source>
</evidence>
<sequence length="206" mass="24031">MDYETRLAVLDLFLLEYRCLRDDLIPTYALFKQGLANRFFTVDPANTRRGHGERQPLNDKNKTDPENLGESPDPVYQSLDPWNHSANFFVVLGDSKPRDITRIDSNKYLAIWVSPKLFFSLHHKKSAQKALSFLRMIRRTFCRVTRMNFHIVYGAHVRPLLEYSNQVVYSEHKKDVTPQRDAAKIVAGLKSVDYETRIVVLRLFPM</sequence>
<evidence type="ECO:0000313" key="2">
    <source>
        <dbReference type="EMBL" id="GAA31703.2"/>
    </source>
</evidence>